<evidence type="ECO:0000259" key="12">
    <source>
        <dbReference type="Pfam" id="PF02581"/>
    </source>
</evidence>
<keyword evidence="14" id="KW-1185">Reference proteome</keyword>
<dbReference type="RefSeq" id="WP_224420345.1">
    <property type="nucleotide sequence ID" value="NZ_JAGXFD010000001.1"/>
</dbReference>
<evidence type="ECO:0000256" key="10">
    <source>
        <dbReference type="RuleBase" id="RU003826"/>
    </source>
</evidence>
<proteinExistence type="inferred from homology"/>
<evidence type="ECO:0000256" key="2">
    <source>
        <dbReference type="ARBA" id="ARBA00022679"/>
    </source>
</evidence>
<comment type="catalytic activity">
    <reaction evidence="6 9 10">
        <text>4-methyl-5-(2-phosphooxyethyl)-thiazole + 4-amino-2-methyl-5-(diphosphooxymethyl)pyrimidine + H(+) = thiamine phosphate + diphosphate</text>
        <dbReference type="Rhea" id="RHEA:22328"/>
        <dbReference type="ChEBI" id="CHEBI:15378"/>
        <dbReference type="ChEBI" id="CHEBI:33019"/>
        <dbReference type="ChEBI" id="CHEBI:37575"/>
        <dbReference type="ChEBI" id="CHEBI:57841"/>
        <dbReference type="ChEBI" id="CHEBI:58296"/>
        <dbReference type="EC" id="2.5.1.3"/>
    </reaction>
</comment>
<evidence type="ECO:0000256" key="11">
    <source>
        <dbReference type="RuleBase" id="RU004253"/>
    </source>
</evidence>
<dbReference type="PANTHER" id="PTHR20857:SF15">
    <property type="entry name" value="THIAMINE-PHOSPHATE SYNTHASE"/>
    <property type="match status" value="1"/>
</dbReference>
<dbReference type="EC" id="2.5.1.3" evidence="9"/>
<dbReference type="PANTHER" id="PTHR20857">
    <property type="entry name" value="THIAMINE-PHOSPHATE PYROPHOSPHORYLASE"/>
    <property type="match status" value="1"/>
</dbReference>
<organism evidence="13 14">
    <name type="scientific">Modicisalibacter tunisiensis</name>
    <dbReference type="NCBI Taxonomy" id="390637"/>
    <lineage>
        <taxon>Bacteria</taxon>
        <taxon>Pseudomonadati</taxon>
        <taxon>Pseudomonadota</taxon>
        <taxon>Gammaproteobacteria</taxon>
        <taxon>Oceanospirillales</taxon>
        <taxon>Halomonadaceae</taxon>
        <taxon>Modicisalibacter</taxon>
    </lineage>
</organism>
<feature type="binding site" evidence="9">
    <location>
        <begin position="144"/>
        <end position="146"/>
    </location>
    <ligand>
        <name>2-[(2R,5Z)-2-carboxy-4-methylthiazol-5(2H)-ylidene]ethyl phosphate</name>
        <dbReference type="ChEBI" id="CHEBI:62899"/>
    </ligand>
</feature>
<comment type="similarity">
    <text evidence="9 10">Belongs to the thiamine-phosphate synthase family.</text>
</comment>
<dbReference type="InterPro" id="IPR013785">
    <property type="entry name" value="Aldolase_TIM"/>
</dbReference>
<sequence>MTVHDWRRGVYAITDAGLLPDDATLIAACESALAGGLALLQYRDKSRDAERRHRQAAALASRCARHGVPLIINDDLALAERLRREGHGGVGVHLGQQDGSLREARRALGEAAIIGATCHARLDLAAQACEAGASYLAFGRFFTSRTKPDAPPARLELLAEAARFGLPRVAIGGIDADNVRQARRAGAELLATVQAVFGRGEPASNVQYLRRQLEDG</sequence>
<keyword evidence="3 9" id="KW-0479">Metal-binding</keyword>
<dbReference type="EMBL" id="JAGXFD010000001">
    <property type="protein sequence ID" value="MBZ9566898.1"/>
    <property type="molecule type" value="Genomic_DNA"/>
</dbReference>
<evidence type="ECO:0000256" key="4">
    <source>
        <dbReference type="ARBA" id="ARBA00022842"/>
    </source>
</evidence>
<feature type="domain" description="Thiamine phosphate synthase/TenI" evidence="12">
    <location>
        <begin position="10"/>
        <end position="196"/>
    </location>
</feature>
<comment type="function">
    <text evidence="9">Condenses 4-methyl-5-(beta-hydroxyethyl)thiazole monophosphate (THZ-P) and 2-methyl-4-amino-5-hydroxymethyl pyrimidine pyrophosphate (HMP-PP) to form thiamine monophosphate (TMP).</text>
</comment>
<dbReference type="GO" id="GO:0004789">
    <property type="term" value="F:thiamine-phosphate diphosphorylase activity"/>
    <property type="evidence" value="ECO:0007669"/>
    <property type="project" value="UniProtKB-EC"/>
</dbReference>
<gene>
    <name evidence="9" type="primary">thiE</name>
    <name evidence="13" type="ORF">KGQ91_04255</name>
</gene>
<evidence type="ECO:0000256" key="6">
    <source>
        <dbReference type="ARBA" id="ARBA00047334"/>
    </source>
</evidence>
<accession>A0ABS7WWB6</accession>
<feature type="binding site" evidence="9">
    <location>
        <begin position="41"/>
        <end position="45"/>
    </location>
    <ligand>
        <name>4-amino-2-methyl-5-(diphosphooxymethyl)pyrimidine</name>
        <dbReference type="ChEBI" id="CHEBI:57841"/>
    </ligand>
</feature>
<keyword evidence="2 9" id="KW-0808">Transferase</keyword>
<feature type="binding site" evidence="9">
    <location>
        <position position="98"/>
    </location>
    <ligand>
        <name>Mg(2+)</name>
        <dbReference type="ChEBI" id="CHEBI:18420"/>
    </ligand>
</feature>
<evidence type="ECO:0000256" key="1">
    <source>
        <dbReference type="ARBA" id="ARBA00005165"/>
    </source>
</evidence>
<dbReference type="InterPro" id="IPR036206">
    <property type="entry name" value="ThiamineP_synth_sf"/>
</dbReference>
<dbReference type="Gene3D" id="3.20.20.70">
    <property type="entry name" value="Aldolase class I"/>
    <property type="match status" value="1"/>
</dbReference>
<evidence type="ECO:0000256" key="8">
    <source>
        <dbReference type="ARBA" id="ARBA00047883"/>
    </source>
</evidence>
<evidence type="ECO:0000313" key="14">
    <source>
        <dbReference type="Proteomes" id="UP001319883"/>
    </source>
</evidence>
<comment type="catalytic activity">
    <reaction evidence="7 9 10">
        <text>2-(2-carboxy-4-methylthiazol-5-yl)ethyl phosphate + 4-amino-2-methyl-5-(diphosphooxymethyl)pyrimidine + 2 H(+) = thiamine phosphate + CO2 + diphosphate</text>
        <dbReference type="Rhea" id="RHEA:47848"/>
        <dbReference type="ChEBI" id="CHEBI:15378"/>
        <dbReference type="ChEBI" id="CHEBI:16526"/>
        <dbReference type="ChEBI" id="CHEBI:33019"/>
        <dbReference type="ChEBI" id="CHEBI:37575"/>
        <dbReference type="ChEBI" id="CHEBI:57841"/>
        <dbReference type="ChEBI" id="CHEBI:62890"/>
        <dbReference type="EC" id="2.5.1.3"/>
    </reaction>
</comment>
<protein>
    <recommendedName>
        <fullName evidence="9">Thiamine-phosphate synthase</fullName>
        <shortName evidence="9">TP synthase</shortName>
        <shortName evidence="9">TPS</shortName>
        <ecNumber evidence="9">2.5.1.3</ecNumber>
    </recommendedName>
    <alternativeName>
        <fullName evidence="9">Thiamine-phosphate pyrophosphorylase</fullName>
        <shortName evidence="9">TMP pyrophosphorylase</shortName>
        <shortName evidence="9">TMP-PPase</shortName>
    </alternativeName>
</protein>
<dbReference type="Pfam" id="PF02581">
    <property type="entry name" value="TMP-TENI"/>
    <property type="match status" value="1"/>
</dbReference>
<comment type="pathway">
    <text evidence="1 9 11">Cofactor biosynthesis; thiamine diphosphate biosynthesis; thiamine phosphate from 4-amino-2-methyl-5-diphosphomethylpyrimidine and 4-methyl-5-(2-phosphoethyl)-thiazole: step 1/1.</text>
</comment>
<feature type="binding site" evidence="9">
    <location>
        <position position="74"/>
    </location>
    <ligand>
        <name>Mg(2+)</name>
        <dbReference type="ChEBI" id="CHEBI:18420"/>
    </ligand>
</feature>
<evidence type="ECO:0000256" key="3">
    <source>
        <dbReference type="ARBA" id="ARBA00022723"/>
    </source>
</evidence>
<feature type="binding site" evidence="9">
    <location>
        <position position="73"/>
    </location>
    <ligand>
        <name>4-amino-2-methyl-5-(diphosphooxymethyl)pyrimidine</name>
        <dbReference type="ChEBI" id="CHEBI:57841"/>
    </ligand>
</feature>
<evidence type="ECO:0000313" key="13">
    <source>
        <dbReference type="EMBL" id="MBZ9566898.1"/>
    </source>
</evidence>
<comment type="catalytic activity">
    <reaction evidence="8 9 10">
        <text>2-[(2R,5Z)-2-carboxy-4-methylthiazol-5(2H)-ylidene]ethyl phosphate + 4-amino-2-methyl-5-(diphosphooxymethyl)pyrimidine + 2 H(+) = thiamine phosphate + CO2 + diphosphate</text>
        <dbReference type="Rhea" id="RHEA:47844"/>
        <dbReference type="ChEBI" id="CHEBI:15378"/>
        <dbReference type="ChEBI" id="CHEBI:16526"/>
        <dbReference type="ChEBI" id="CHEBI:33019"/>
        <dbReference type="ChEBI" id="CHEBI:37575"/>
        <dbReference type="ChEBI" id="CHEBI:57841"/>
        <dbReference type="ChEBI" id="CHEBI:62899"/>
        <dbReference type="EC" id="2.5.1.3"/>
    </reaction>
</comment>
<feature type="binding site" evidence="9">
    <location>
        <position position="117"/>
    </location>
    <ligand>
        <name>4-amino-2-methyl-5-(diphosphooxymethyl)pyrimidine</name>
        <dbReference type="ChEBI" id="CHEBI:57841"/>
    </ligand>
</feature>
<dbReference type="CDD" id="cd00564">
    <property type="entry name" value="TMP_TenI"/>
    <property type="match status" value="1"/>
</dbReference>
<dbReference type="InterPro" id="IPR022998">
    <property type="entry name" value="ThiamineP_synth_TenI"/>
</dbReference>
<dbReference type="NCBIfam" id="TIGR00693">
    <property type="entry name" value="thiE"/>
    <property type="match status" value="1"/>
</dbReference>
<feature type="binding site" evidence="9">
    <location>
        <position position="147"/>
    </location>
    <ligand>
        <name>4-amino-2-methyl-5-(diphosphooxymethyl)pyrimidine</name>
        <dbReference type="ChEBI" id="CHEBI:57841"/>
    </ligand>
</feature>
<dbReference type="SUPFAM" id="SSF51391">
    <property type="entry name" value="Thiamin phosphate synthase"/>
    <property type="match status" value="1"/>
</dbReference>
<comment type="caution">
    <text evidence="9">Lacks conserved residue(s) required for the propagation of feature annotation.</text>
</comment>
<dbReference type="InterPro" id="IPR034291">
    <property type="entry name" value="TMP_synthase"/>
</dbReference>
<keyword evidence="4 9" id="KW-0460">Magnesium</keyword>
<evidence type="ECO:0000256" key="7">
    <source>
        <dbReference type="ARBA" id="ARBA00047851"/>
    </source>
</evidence>
<comment type="cofactor">
    <cofactor evidence="9">
        <name>Mg(2+)</name>
        <dbReference type="ChEBI" id="CHEBI:18420"/>
    </cofactor>
    <text evidence="9">Binds 1 Mg(2+) ion per subunit.</text>
</comment>
<feature type="binding site" evidence="9">
    <location>
        <position position="173"/>
    </location>
    <ligand>
        <name>2-[(2R,5Z)-2-carboxy-4-methylthiazol-5(2H)-ylidene]ethyl phosphate</name>
        <dbReference type="ChEBI" id="CHEBI:62899"/>
    </ligand>
</feature>
<keyword evidence="5 9" id="KW-0784">Thiamine biosynthesis</keyword>
<reference evidence="13 14" key="1">
    <citation type="submission" date="2021-05" db="EMBL/GenBank/DDBJ databases">
        <title>Petroleum and Energy Research Collection (APPE): ex situ preservation of microbial diversity associated with the oil industry and exploitation of its biotechnological potential.</title>
        <authorList>
            <person name="Paixao C.T.M."/>
            <person name="Gomes M.B."/>
            <person name="Oliveira V.M."/>
        </authorList>
    </citation>
    <scope>NUCLEOTIDE SEQUENCE [LARGE SCALE GENOMIC DNA]</scope>
    <source>
        <strain evidence="13 14">LIT2</strain>
    </source>
</reference>
<dbReference type="HAMAP" id="MF_00097">
    <property type="entry name" value="TMP_synthase"/>
    <property type="match status" value="1"/>
</dbReference>
<name>A0ABS7WWB6_9GAMM</name>
<evidence type="ECO:0000256" key="5">
    <source>
        <dbReference type="ARBA" id="ARBA00022977"/>
    </source>
</evidence>
<comment type="caution">
    <text evidence="13">The sequence shown here is derived from an EMBL/GenBank/DDBJ whole genome shotgun (WGS) entry which is preliminary data.</text>
</comment>
<evidence type="ECO:0000256" key="9">
    <source>
        <dbReference type="HAMAP-Rule" id="MF_00097"/>
    </source>
</evidence>
<dbReference type="Proteomes" id="UP001319883">
    <property type="component" value="Unassembled WGS sequence"/>
</dbReference>